<evidence type="ECO:0000313" key="2">
    <source>
        <dbReference type="Proteomes" id="UP000325395"/>
    </source>
</evidence>
<dbReference type="InterPro" id="IPR053137">
    <property type="entry name" value="NLR-like"/>
</dbReference>
<evidence type="ECO:0000313" key="1">
    <source>
        <dbReference type="EMBL" id="KAE8423398.1"/>
    </source>
</evidence>
<dbReference type="SUPFAM" id="SSF53167">
    <property type="entry name" value="Purine and uridine phosphorylases"/>
    <property type="match status" value="1"/>
</dbReference>
<dbReference type="Gene3D" id="3.40.50.1580">
    <property type="entry name" value="Nucleoside phosphorylase domain"/>
    <property type="match status" value="1"/>
</dbReference>
<name>A0ABQ6X285_9EURO</name>
<dbReference type="PANTHER" id="PTHR46082">
    <property type="entry name" value="ATP/GTP-BINDING PROTEIN-RELATED"/>
    <property type="match status" value="1"/>
</dbReference>
<dbReference type="Proteomes" id="UP000325395">
    <property type="component" value="Unassembled WGS sequence"/>
</dbReference>
<accession>A0ABQ6X285</accession>
<gene>
    <name evidence="1" type="ORF">BDV36DRAFT_307782</name>
</gene>
<reference evidence="1 2" key="1">
    <citation type="submission" date="2019-04" db="EMBL/GenBank/DDBJ databases">
        <authorList>
            <consortium name="DOE Joint Genome Institute"/>
            <person name="Mondo S."/>
            <person name="Kjaerbolling I."/>
            <person name="Vesth T."/>
            <person name="Frisvad J.C."/>
            <person name="Nybo J.L."/>
            <person name="Theobald S."/>
            <person name="Kildgaard S."/>
            <person name="Isbrandt T."/>
            <person name="Kuo A."/>
            <person name="Sato A."/>
            <person name="Lyhne E.K."/>
            <person name="Kogle M.E."/>
            <person name="Wiebenga A."/>
            <person name="Kun R.S."/>
            <person name="Lubbers R.J."/>
            <person name="Makela M.R."/>
            <person name="Barry K."/>
            <person name="Chovatia M."/>
            <person name="Clum A."/>
            <person name="Daum C."/>
            <person name="Haridas S."/>
            <person name="He G."/>
            <person name="LaButti K."/>
            <person name="Lipzen A."/>
            <person name="Riley R."/>
            <person name="Salamov A."/>
            <person name="Simmons B.A."/>
            <person name="Magnuson J.K."/>
            <person name="Henrissat B."/>
            <person name="Mortensen U.H."/>
            <person name="Larsen T.O."/>
            <person name="Devries R.P."/>
            <person name="Grigoriev I.V."/>
            <person name="Machida M."/>
            <person name="Baker S.E."/>
            <person name="Andersen M.R."/>
            <person name="Cantor M.N."/>
            <person name="Hua S.X."/>
        </authorList>
    </citation>
    <scope>NUCLEOTIDE SEQUENCE [LARGE SCALE GENOMIC DNA]</scope>
    <source>
        <strain evidence="1 2">CBS 117616</strain>
    </source>
</reference>
<proteinExistence type="predicted"/>
<sequence>MPQRRLSHNAYRLIAAMEILDEEHQPLPQLSGDTNIYNLGIINNHNVVIAGLPKPGNCSAATVVTQMRMTFPRLQYVLLVGIGGGMPVKTEYGPVRLGHVVVNQPTGIHSGAIQYDHGKAQTGLFERKGKISVRCHRYDHDPVREDIQRIRTDRLAFHRFAFPGSANDHLYQSDYTHRQDGVSCEEGGCDPKQRIHRPIDAGHDSLTVVHRGTIASGELVLKDAKLRDALDKEHGVLCFEMEAAGALTDFPCMVIRGISDYCDSHKNDLWQGYAAAVAAAYARQLLFHILILETRR</sequence>
<keyword evidence="2" id="KW-1185">Reference proteome</keyword>
<dbReference type="PANTHER" id="PTHR46082:SF11">
    <property type="entry name" value="AAA+ ATPASE DOMAIN-CONTAINING PROTEIN-RELATED"/>
    <property type="match status" value="1"/>
</dbReference>
<dbReference type="EMBL" id="ML735689">
    <property type="protein sequence ID" value="KAE8423398.1"/>
    <property type="molecule type" value="Genomic_DNA"/>
</dbReference>
<organism evidence="1 2">
    <name type="scientific">Aspergillus pseudocaelatus</name>
    <dbReference type="NCBI Taxonomy" id="1825620"/>
    <lineage>
        <taxon>Eukaryota</taxon>
        <taxon>Fungi</taxon>
        <taxon>Dikarya</taxon>
        <taxon>Ascomycota</taxon>
        <taxon>Pezizomycotina</taxon>
        <taxon>Eurotiomycetes</taxon>
        <taxon>Eurotiomycetidae</taxon>
        <taxon>Eurotiales</taxon>
        <taxon>Aspergillaceae</taxon>
        <taxon>Aspergillus</taxon>
        <taxon>Aspergillus subgen. Circumdati</taxon>
    </lineage>
</organism>
<protein>
    <submittedName>
        <fullName evidence="1">Nucleoside phosphorylase domain-containing protein</fullName>
    </submittedName>
</protein>
<dbReference type="InterPro" id="IPR035994">
    <property type="entry name" value="Nucleoside_phosphorylase_sf"/>
</dbReference>